<sequence length="242" mass="26518">MSLIELISGVESHAATLTVVNADPDVRDELADRFAERNLVVTADTLPGGPREFAVLSRDGEFLTAVPVADLLAPGEETSPGFDRRSYQPVLDHLDETIFTSYSTARMVAASREIEDRAWRTGSGELHAGFQTLETLSPTVPTYNRLSERGGLTVHAYASPEGEAPDAAFPVHVERAPEIRETWFVAYDGGGTDANKCALLAEEREPGRFYGFWSYAPETVDHVIDHLTRTYGLMRTDGEESG</sequence>
<comment type="caution">
    <text evidence="2">The sequence shown here is derived from an EMBL/GenBank/DDBJ whole genome shotgun (WGS) entry which is preliminary data.</text>
</comment>
<evidence type="ECO:0000259" key="1">
    <source>
        <dbReference type="Pfam" id="PF10069"/>
    </source>
</evidence>
<protein>
    <submittedName>
        <fullName evidence="2">DICT sensory domain-containing protein</fullName>
    </submittedName>
</protein>
<dbReference type="InterPro" id="IPR019278">
    <property type="entry name" value="DICT_dom"/>
</dbReference>
<dbReference type="Pfam" id="PF10069">
    <property type="entry name" value="DICT"/>
    <property type="match status" value="1"/>
</dbReference>
<name>A0ABD5UZ73_9EURY</name>
<organism evidence="2 3">
    <name type="scientific">Halopenitus salinus</name>
    <dbReference type="NCBI Taxonomy" id="1198295"/>
    <lineage>
        <taxon>Archaea</taxon>
        <taxon>Methanobacteriati</taxon>
        <taxon>Methanobacteriota</taxon>
        <taxon>Stenosarchaea group</taxon>
        <taxon>Halobacteria</taxon>
        <taxon>Halobacteriales</taxon>
        <taxon>Haloferacaceae</taxon>
        <taxon>Halopenitus</taxon>
    </lineage>
</organism>
<dbReference type="PIRSF" id="PIRSF030471">
    <property type="entry name" value="STR_Vng0742h_prd"/>
    <property type="match status" value="1"/>
</dbReference>
<evidence type="ECO:0000313" key="3">
    <source>
        <dbReference type="Proteomes" id="UP001596296"/>
    </source>
</evidence>
<feature type="domain" description="DICT" evidence="1">
    <location>
        <begin position="89"/>
        <end position="204"/>
    </location>
</feature>
<reference evidence="2 3" key="1">
    <citation type="journal article" date="2019" name="Int. J. Syst. Evol. Microbiol.">
        <title>The Global Catalogue of Microorganisms (GCM) 10K type strain sequencing project: providing services to taxonomists for standard genome sequencing and annotation.</title>
        <authorList>
            <consortium name="The Broad Institute Genomics Platform"/>
            <consortium name="The Broad Institute Genome Sequencing Center for Infectious Disease"/>
            <person name="Wu L."/>
            <person name="Ma J."/>
        </authorList>
    </citation>
    <scope>NUCLEOTIDE SEQUENCE [LARGE SCALE GENOMIC DNA]</scope>
    <source>
        <strain evidence="2 3">SKJ47</strain>
    </source>
</reference>
<gene>
    <name evidence="2" type="ORF">ACFQE9_12750</name>
</gene>
<keyword evidence="3" id="KW-1185">Reference proteome</keyword>
<dbReference type="AlphaFoldDB" id="A0ABD5UZ73"/>
<dbReference type="InterPro" id="IPR016954">
    <property type="entry name" value="Uncharacterised_Vng0742h"/>
</dbReference>
<dbReference type="Proteomes" id="UP001596296">
    <property type="component" value="Unassembled WGS sequence"/>
</dbReference>
<dbReference type="RefSeq" id="WP_379745240.1">
    <property type="nucleotide sequence ID" value="NZ_JBHSVN010000001.1"/>
</dbReference>
<evidence type="ECO:0000313" key="2">
    <source>
        <dbReference type="EMBL" id="MFC6893467.1"/>
    </source>
</evidence>
<accession>A0ABD5UZ73</accession>
<proteinExistence type="predicted"/>
<dbReference type="EMBL" id="JBHSXL010000009">
    <property type="protein sequence ID" value="MFC6893467.1"/>
    <property type="molecule type" value="Genomic_DNA"/>
</dbReference>